<keyword evidence="1" id="KW-0472">Membrane</keyword>
<keyword evidence="1" id="KW-0812">Transmembrane</keyword>
<dbReference type="Proteomes" id="UP001530400">
    <property type="component" value="Unassembled WGS sequence"/>
</dbReference>
<evidence type="ECO:0000313" key="2">
    <source>
        <dbReference type="EMBL" id="KAL3791774.1"/>
    </source>
</evidence>
<dbReference type="EMBL" id="JALLPJ020000449">
    <property type="protein sequence ID" value="KAL3791774.1"/>
    <property type="molecule type" value="Genomic_DNA"/>
</dbReference>
<comment type="caution">
    <text evidence="2">The sequence shown here is derived from an EMBL/GenBank/DDBJ whole genome shotgun (WGS) entry which is preliminary data.</text>
</comment>
<keyword evidence="3" id="KW-1185">Reference proteome</keyword>
<accession>A0ABD3PW07</accession>
<protein>
    <submittedName>
        <fullName evidence="2">Uncharacterized protein</fullName>
    </submittedName>
</protein>
<feature type="transmembrane region" description="Helical" evidence="1">
    <location>
        <begin position="21"/>
        <end position="41"/>
    </location>
</feature>
<dbReference type="AlphaFoldDB" id="A0ABD3PW07"/>
<keyword evidence="1" id="KW-1133">Transmembrane helix</keyword>
<evidence type="ECO:0000313" key="3">
    <source>
        <dbReference type="Proteomes" id="UP001530400"/>
    </source>
</evidence>
<proteinExistence type="predicted"/>
<evidence type="ECO:0000256" key="1">
    <source>
        <dbReference type="SAM" id="Phobius"/>
    </source>
</evidence>
<organism evidence="2 3">
    <name type="scientific">Cyclotella atomus</name>
    <dbReference type="NCBI Taxonomy" id="382360"/>
    <lineage>
        <taxon>Eukaryota</taxon>
        <taxon>Sar</taxon>
        <taxon>Stramenopiles</taxon>
        <taxon>Ochrophyta</taxon>
        <taxon>Bacillariophyta</taxon>
        <taxon>Coscinodiscophyceae</taxon>
        <taxon>Thalassiosirophycidae</taxon>
        <taxon>Stephanodiscales</taxon>
        <taxon>Stephanodiscaceae</taxon>
        <taxon>Cyclotella</taxon>
    </lineage>
</organism>
<name>A0ABD3PW07_9STRA</name>
<gene>
    <name evidence="2" type="ORF">ACHAWO_012982</name>
</gene>
<reference evidence="2 3" key="1">
    <citation type="submission" date="2024-10" db="EMBL/GenBank/DDBJ databases">
        <title>Updated reference genomes for cyclostephanoid diatoms.</title>
        <authorList>
            <person name="Roberts W.R."/>
            <person name="Alverson A.J."/>
        </authorList>
    </citation>
    <scope>NUCLEOTIDE SEQUENCE [LARGE SCALE GENOMIC DNA]</scope>
    <source>
        <strain evidence="2 3">AJA010-31</strain>
    </source>
</reference>
<sequence length="600" mass="68621">MARPVQSSYRGSFPSSAATKSKIIFTILIVYSFASIIVQLGTQNLIASCSDDYAKASTRHDDIPVTSKRDSVCVSNFELHTSCAEESDSMKYNATISEMANHFQVKQDSWELTRKGSMGNGILSLHFHIMECPLRYSASTFHVQARTDETVFAGSVGDRYKVQNGCGYYNATVPIVILANKNNKTAMQRRICQDSVATSPSVIVEAFWTTAYRKYNNRIEDMRTSIKLYEEKDTLTPEHITEIIGPDRVEYITHHLDILPSFPVVLELPNVQMKEILPNCSDLAINDWLPVGVSTAESSFPRFQSSRCNYRSMDRQDLQYWFAGTRVRYLADSHGHFESLYVQKLTCPEAEDEPSFYEDMYRCSMQVSPKNAFAFANRYFLGVLKLERGDHDGLSSTMRQVNNEVCLDFFGIGLYNATIITTSSWVFVYETSEGLYDYLQSLRNSIEFCREMYPEQMSNMVILVQTPLASDVILSRPSSEYSAEWRQNHNFRQEAFTHVMYKELGGLVDGIIPVFEWSLARNWMNHTRDGVHLHNEYYAELFHVQTMAIMSAMKSKGWQLPLMSVNDERTRWFHDVPLEYADGLLTDSDDSCSENCTEES</sequence>